<dbReference type="PANTHER" id="PTHR30250">
    <property type="entry name" value="PST FAMILY PREDICTED COLANIC ACID TRANSPORTER"/>
    <property type="match status" value="1"/>
</dbReference>
<feature type="transmembrane region" description="Helical" evidence="7">
    <location>
        <begin position="38"/>
        <end position="64"/>
    </location>
</feature>
<feature type="transmembrane region" description="Helical" evidence="7">
    <location>
        <begin position="442"/>
        <end position="462"/>
    </location>
</feature>
<feature type="transmembrane region" description="Helical" evidence="7">
    <location>
        <begin position="144"/>
        <end position="163"/>
    </location>
</feature>
<evidence type="ECO:0000313" key="8">
    <source>
        <dbReference type="EMBL" id="RVU49831.1"/>
    </source>
</evidence>
<feature type="transmembrane region" description="Helical" evidence="7">
    <location>
        <begin position="356"/>
        <end position="374"/>
    </location>
</feature>
<feature type="transmembrane region" description="Helical" evidence="7">
    <location>
        <begin position="380"/>
        <end position="397"/>
    </location>
</feature>
<evidence type="ECO:0000256" key="6">
    <source>
        <dbReference type="ARBA" id="ARBA00023136"/>
    </source>
</evidence>
<dbReference type="Pfam" id="PF13440">
    <property type="entry name" value="Polysacc_synt_3"/>
    <property type="match status" value="1"/>
</dbReference>
<dbReference type="Proteomes" id="UP000285575">
    <property type="component" value="Unassembled WGS sequence"/>
</dbReference>
<keyword evidence="5 7" id="KW-1133">Transmembrane helix</keyword>
<dbReference type="RefSeq" id="WP_128227442.1">
    <property type="nucleotide sequence ID" value="NZ_SACR01000001.1"/>
</dbReference>
<accession>A0A437RSW4</accession>
<gene>
    <name evidence="8" type="ORF">EOE66_04585</name>
</gene>
<feature type="transmembrane region" description="Helical" evidence="7">
    <location>
        <begin position="280"/>
        <end position="302"/>
    </location>
</feature>
<comment type="similarity">
    <text evidence="2">Belongs to the polysaccharide synthase family.</text>
</comment>
<feature type="transmembrane region" description="Helical" evidence="7">
    <location>
        <begin position="417"/>
        <end position="436"/>
    </location>
</feature>
<evidence type="ECO:0008006" key="10">
    <source>
        <dbReference type="Google" id="ProtNLM"/>
    </source>
</evidence>
<feature type="transmembrane region" description="Helical" evidence="7">
    <location>
        <begin position="322"/>
        <end position="344"/>
    </location>
</feature>
<keyword evidence="6 7" id="KW-0472">Membrane</keyword>
<sequence length="485" mass="52159">MSSLRGALAFSFIERWLSIIIALGSNMLLARLLTPQAIGIYSVSLAVLGIAQVLRDFGIVGFLIQEKKLTDAHLQTAFGLSLALGGLLFGVVFMGAPWVAQFYKSSDVATTLRICALSFLVLPFCTVSMALLRRNMHFKQVAAANLAGAGLGAVVSIGLAWLGLGVVSLAIGAVVGTATTGLASFILNAERRLLWPAFTAWRQMISYGAQSSLTGTVTSLSMDANDLAIGRVMGFEPVAVISKAQGLMGLFHKDVMGAIRNVMHPAFARTHREDGEMEPFYRLTLANVTAIAWPFYAFISLYALETMRLLFGQQWDQAAKLVPVYCLAGAIAALASLIGTLFLAMGRIDLTTRVELLFQPFRAALIVAGAVVFQSMEACAWALVLALALQVPLLYAYKGRCVPTQWLALGRQLQRSLLVCLLSIVVPAAIALTWGLDRAEPVPLGVFVAAIASCILSWPLALTACRHPLAADPTFLKVRRALLRF</sequence>
<dbReference type="EMBL" id="SACR01000001">
    <property type="protein sequence ID" value="RVU49831.1"/>
    <property type="molecule type" value="Genomic_DNA"/>
</dbReference>
<feature type="transmembrane region" description="Helical" evidence="7">
    <location>
        <begin position="76"/>
        <end position="99"/>
    </location>
</feature>
<dbReference type="InterPro" id="IPR050833">
    <property type="entry name" value="Poly_Biosynth_Transport"/>
</dbReference>
<feature type="transmembrane region" description="Helical" evidence="7">
    <location>
        <begin position="169"/>
        <end position="187"/>
    </location>
</feature>
<reference evidence="8 9" key="1">
    <citation type="submission" date="2019-01" db="EMBL/GenBank/DDBJ databases">
        <authorList>
            <person name="Chen W.-M."/>
        </authorList>
    </citation>
    <scope>NUCLEOTIDE SEQUENCE [LARGE SCALE GENOMIC DNA]</scope>
    <source>
        <strain evidence="8 9">KYPY4</strain>
    </source>
</reference>
<name>A0A437RSW4_9BURK</name>
<keyword evidence="4 7" id="KW-0812">Transmembrane</keyword>
<comment type="caution">
    <text evidence="8">The sequence shown here is derived from an EMBL/GenBank/DDBJ whole genome shotgun (WGS) entry which is preliminary data.</text>
</comment>
<dbReference type="PANTHER" id="PTHR30250:SF10">
    <property type="entry name" value="LIPOPOLYSACCHARIDE BIOSYNTHESIS PROTEIN WZXC"/>
    <property type="match status" value="1"/>
</dbReference>
<keyword evidence="3" id="KW-1003">Cell membrane</keyword>
<dbReference type="OrthoDB" id="5486360at2"/>
<feature type="transmembrane region" description="Helical" evidence="7">
    <location>
        <begin position="111"/>
        <end position="132"/>
    </location>
</feature>
<evidence type="ECO:0000313" key="9">
    <source>
        <dbReference type="Proteomes" id="UP000285575"/>
    </source>
</evidence>
<organism evidence="8 9">
    <name type="scientific">Rubrivivax rivuli</name>
    <dbReference type="NCBI Taxonomy" id="1862385"/>
    <lineage>
        <taxon>Bacteria</taxon>
        <taxon>Pseudomonadati</taxon>
        <taxon>Pseudomonadota</taxon>
        <taxon>Betaproteobacteria</taxon>
        <taxon>Burkholderiales</taxon>
        <taxon>Sphaerotilaceae</taxon>
        <taxon>Rubrivivax</taxon>
    </lineage>
</organism>
<evidence type="ECO:0000256" key="4">
    <source>
        <dbReference type="ARBA" id="ARBA00022692"/>
    </source>
</evidence>
<comment type="subcellular location">
    <subcellularLocation>
        <location evidence="1">Cell membrane</location>
        <topology evidence="1">Multi-pass membrane protein</topology>
    </subcellularLocation>
</comment>
<protein>
    <recommendedName>
        <fullName evidence="10">Lipopolysaccharide biosynthesis protein</fullName>
    </recommendedName>
</protein>
<evidence type="ECO:0000256" key="3">
    <source>
        <dbReference type="ARBA" id="ARBA00022475"/>
    </source>
</evidence>
<evidence type="ECO:0000256" key="2">
    <source>
        <dbReference type="ARBA" id="ARBA00007430"/>
    </source>
</evidence>
<evidence type="ECO:0000256" key="7">
    <source>
        <dbReference type="SAM" id="Phobius"/>
    </source>
</evidence>
<keyword evidence="9" id="KW-1185">Reference proteome</keyword>
<proteinExistence type="inferred from homology"/>
<evidence type="ECO:0000256" key="1">
    <source>
        <dbReference type="ARBA" id="ARBA00004651"/>
    </source>
</evidence>
<dbReference type="GO" id="GO:0005886">
    <property type="term" value="C:plasma membrane"/>
    <property type="evidence" value="ECO:0007669"/>
    <property type="project" value="UniProtKB-SubCell"/>
</dbReference>
<dbReference type="AlphaFoldDB" id="A0A437RSW4"/>
<evidence type="ECO:0000256" key="5">
    <source>
        <dbReference type="ARBA" id="ARBA00022989"/>
    </source>
</evidence>